<organism evidence="2 3">
    <name type="scientific">Anopheles minimus</name>
    <dbReference type="NCBI Taxonomy" id="112268"/>
    <lineage>
        <taxon>Eukaryota</taxon>
        <taxon>Metazoa</taxon>
        <taxon>Ecdysozoa</taxon>
        <taxon>Arthropoda</taxon>
        <taxon>Hexapoda</taxon>
        <taxon>Insecta</taxon>
        <taxon>Pterygota</taxon>
        <taxon>Neoptera</taxon>
        <taxon>Endopterygota</taxon>
        <taxon>Diptera</taxon>
        <taxon>Nematocera</taxon>
        <taxon>Culicoidea</taxon>
        <taxon>Culicidae</taxon>
        <taxon>Anophelinae</taxon>
        <taxon>Anopheles</taxon>
    </lineage>
</organism>
<feature type="region of interest" description="Disordered" evidence="1">
    <location>
        <begin position="359"/>
        <end position="387"/>
    </location>
</feature>
<feature type="region of interest" description="Disordered" evidence="1">
    <location>
        <begin position="410"/>
        <end position="445"/>
    </location>
</feature>
<keyword evidence="3" id="KW-1185">Reference proteome</keyword>
<feature type="compositionally biased region" description="Basic and acidic residues" evidence="1">
    <location>
        <begin position="244"/>
        <end position="255"/>
    </location>
</feature>
<proteinExistence type="predicted"/>
<evidence type="ECO:0000256" key="1">
    <source>
        <dbReference type="SAM" id="MobiDB-lite"/>
    </source>
</evidence>
<feature type="region of interest" description="Disordered" evidence="1">
    <location>
        <begin position="521"/>
        <end position="610"/>
    </location>
</feature>
<dbReference type="VEuPathDB" id="VectorBase:AMIN003967"/>
<dbReference type="Proteomes" id="UP000075920">
    <property type="component" value="Unassembled WGS sequence"/>
</dbReference>
<feature type="compositionally biased region" description="Basic and acidic residues" evidence="1">
    <location>
        <begin position="105"/>
        <end position="118"/>
    </location>
</feature>
<accession>A0A182W0V8</accession>
<reference evidence="2" key="2">
    <citation type="submission" date="2020-05" db="UniProtKB">
        <authorList>
            <consortium name="EnsemblMetazoa"/>
        </authorList>
    </citation>
    <scope>IDENTIFICATION</scope>
    <source>
        <strain evidence="2">MINIMUS1</strain>
    </source>
</reference>
<feature type="compositionally biased region" description="Polar residues" evidence="1">
    <location>
        <begin position="536"/>
        <end position="564"/>
    </location>
</feature>
<evidence type="ECO:0000313" key="3">
    <source>
        <dbReference type="Proteomes" id="UP000075920"/>
    </source>
</evidence>
<dbReference type="GO" id="GO:0003677">
    <property type="term" value="F:DNA binding"/>
    <property type="evidence" value="ECO:0007669"/>
    <property type="project" value="InterPro"/>
</dbReference>
<feature type="compositionally biased region" description="Basic residues" evidence="1">
    <location>
        <begin position="256"/>
        <end position="267"/>
    </location>
</feature>
<feature type="compositionally biased region" description="Basic residues" evidence="1">
    <location>
        <begin position="189"/>
        <end position="203"/>
    </location>
</feature>
<feature type="compositionally biased region" description="Basic and acidic residues" evidence="1">
    <location>
        <begin position="295"/>
        <end position="305"/>
    </location>
</feature>
<feature type="compositionally biased region" description="Acidic residues" evidence="1">
    <location>
        <begin position="157"/>
        <end position="174"/>
    </location>
</feature>
<feature type="compositionally biased region" description="Acidic residues" evidence="1">
    <location>
        <begin position="418"/>
        <end position="432"/>
    </location>
</feature>
<feature type="region of interest" description="Disordered" evidence="1">
    <location>
        <begin position="69"/>
        <end position="118"/>
    </location>
</feature>
<name>A0A182W0V8_9DIPT</name>
<feature type="compositionally biased region" description="Polar residues" evidence="1">
    <location>
        <begin position="84"/>
        <end position="93"/>
    </location>
</feature>
<reference evidence="3" key="1">
    <citation type="submission" date="2013-03" db="EMBL/GenBank/DDBJ databases">
        <title>The Genome Sequence of Anopheles minimus MINIMUS1.</title>
        <authorList>
            <consortium name="The Broad Institute Genomics Platform"/>
            <person name="Neafsey D.E."/>
            <person name="Walton C."/>
            <person name="Walker B."/>
            <person name="Young S.K."/>
            <person name="Zeng Q."/>
            <person name="Gargeya S."/>
            <person name="Fitzgerald M."/>
            <person name="Haas B."/>
            <person name="Abouelleil A."/>
            <person name="Allen A.W."/>
            <person name="Alvarado L."/>
            <person name="Arachchi H.M."/>
            <person name="Berlin A.M."/>
            <person name="Chapman S.B."/>
            <person name="Gainer-Dewar J."/>
            <person name="Goldberg J."/>
            <person name="Griggs A."/>
            <person name="Gujja S."/>
            <person name="Hansen M."/>
            <person name="Howarth C."/>
            <person name="Imamovic A."/>
            <person name="Ireland A."/>
            <person name="Larimer J."/>
            <person name="McCowan C."/>
            <person name="Murphy C."/>
            <person name="Pearson M."/>
            <person name="Poon T.W."/>
            <person name="Priest M."/>
            <person name="Roberts A."/>
            <person name="Saif S."/>
            <person name="Shea T."/>
            <person name="Sisk P."/>
            <person name="Sykes S."/>
            <person name="Wortman J."/>
            <person name="Nusbaum C."/>
            <person name="Birren B."/>
        </authorList>
    </citation>
    <scope>NUCLEOTIDE SEQUENCE [LARGE SCALE GENOMIC DNA]</scope>
    <source>
        <strain evidence="3">MINIMUS1</strain>
    </source>
</reference>
<evidence type="ECO:0000313" key="2">
    <source>
        <dbReference type="EnsemblMetazoa" id="AMIN003967-PA"/>
    </source>
</evidence>
<feature type="compositionally biased region" description="Polar residues" evidence="1">
    <location>
        <begin position="213"/>
        <end position="225"/>
    </location>
</feature>
<dbReference type="InterPro" id="IPR017956">
    <property type="entry name" value="AT_hook_DNA-bd_motif"/>
</dbReference>
<dbReference type="EnsemblMetazoa" id="AMIN003967-RA">
    <property type="protein sequence ID" value="AMIN003967-PA"/>
    <property type="gene ID" value="AMIN003967"/>
</dbReference>
<sequence length="911" mass="102001">MPRLKKRIDEDAVVVTKTRELPETLTAGRSRRTIKPNPKYMNDEMLIPTRNAIDENDLSGEEYIVDYEENDDPEDSGLVIRKSVVTSTPQTDGQPKRRGRPPKQKNLDAPRTEPVKNLRKEVLKKMDYKTISISKSRHLGAQFHDGRRKLNLTVDSNDADSADQDEMDDMEMEEEHSHRSNDSSEFVSRSHKIFHSSGLKKHGTSNIVDRRSSVANKSSIGSKNDGTTEEDEYDDEIDYMNDSDEQKPIEPEMKVKRPVGRPRKHPLKQVSPFGGKVLLPGMKASTGTTPVLKRKAPEMADDIKQESQQSKMLRRSYGVKSVSASNRSPEIESDENVVEYKGKQLNKSASLQTLHRGAGRPARGAYHSGHPIKPEKMQGNRSFPEVKTSKPTITIVNVNDIMKMNSKSVSDIRRKLEEEEEADTDDGSEIEEMQSGRAQDGGKTNNQLVASILERKRPIALEHLQAAVRRRVRDSGETVRNRVELKPKRTIRGVTETLTEDDIVDFEDVLQKNIVSANKGPRSVTVGAVRGRGRPSENSQPDENYSGSYGSTNSKRFPQGNRMSTGKMAGTPRRSLQPPRILNATMKLGDNHPRSKLASGSGDNHYSIDLSDPDNNVKLVSSSNENSPIKRSPVTASTVATLGQKLAGVGTVARSMGRSSLEPKKKRVTVYETWNVLQIKSNDSTIQPPRLALSMIGLGNIAGDIKLPSSAWCFRTVVEKRKVAPAEGDEVFCGKIQDVTIREEDKIEYEPSKIMFRRKVDSPGRFNVQFDRSVTFRNDTYTLNIEGQICKLMAAPSRLETVEDIETLLMIVDFIDLKNGCLDLPVSARMQTKDAVATKRFVGSKDPIPPSSKSMQNSNPHCFVLFEPATRCYKLCLYFKFIYHKSPIGRKDNIMMRHVSGKMVAKVKDII</sequence>
<feature type="compositionally biased region" description="Acidic residues" evidence="1">
    <location>
        <begin position="227"/>
        <end position="243"/>
    </location>
</feature>
<dbReference type="SMART" id="SM00384">
    <property type="entry name" value="AT_hook"/>
    <property type="match status" value="3"/>
</dbReference>
<feature type="region of interest" description="Disordered" evidence="1">
    <location>
        <begin position="151"/>
        <end position="335"/>
    </location>
</feature>
<dbReference type="AlphaFoldDB" id="A0A182W0V8"/>
<protein>
    <submittedName>
        <fullName evidence="2">Uncharacterized protein</fullName>
    </submittedName>
</protein>